<feature type="compositionally biased region" description="Basic and acidic residues" evidence="1">
    <location>
        <begin position="19"/>
        <end position="29"/>
    </location>
</feature>
<evidence type="ECO:0000256" key="1">
    <source>
        <dbReference type="SAM" id="MobiDB-lite"/>
    </source>
</evidence>
<dbReference type="Proteomes" id="UP001218218">
    <property type="component" value="Unassembled WGS sequence"/>
</dbReference>
<feature type="compositionally biased region" description="Pro residues" evidence="1">
    <location>
        <begin position="399"/>
        <end position="408"/>
    </location>
</feature>
<organism evidence="2 3">
    <name type="scientific">Mycena albidolilacea</name>
    <dbReference type="NCBI Taxonomy" id="1033008"/>
    <lineage>
        <taxon>Eukaryota</taxon>
        <taxon>Fungi</taxon>
        <taxon>Dikarya</taxon>
        <taxon>Basidiomycota</taxon>
        <taxon>Agaricomycotina</taxon>
        <taxon>Agaricomycetes</taxon>
        <taxon>Agaricomycetidae</taxon>
        <taxon>Agaricales</taxon>
        <taxon>Marasmiineae</taxon>
        <taxon>Mycenaceae</taxon>
        <taxon>Mycena</taxon>
    </lineage>
</organism>
<reference evidence="2" key="1">
    <citation type="submission" date="2023-03" db="EMBL/GenBank/DDBJ databases">
        <title>Massive genome expansion in bonnet fungi (Mycena s.s.) driven by repeated elements and novel gene families across ecological guilds.</title>
        <authorList>
            <consortium name="Lawrence Berkeley National Laboratory"/>
            <person name="Harder C.B."/>
            <person name="Miyauchi S."/>
            <person name="Viragh M."/>
            <person name="Kuo A."/>
            <person name="Thoen E."/>
            <person name="Andreopoulos B."/>
            <person name="Lu D."/>
            <person name="Skrede I."/>
            <person name="Drula E."/>
            <person name="Henrissat B."/>
            <person name="Morin E."/>
            <person name="Kohler A."/>
            <person name="Barry K."/>
            <person name="LaButti K."/>
            <person name="Morin E."/>
            <person name="Salamov A."/>
            <person name="Lipzen A."/>
            <person name="Mereny Z."/>
            <person name="Hegedus B."/>
            <person name="Baldrian P."/>
            <person name="Stursova M."/>
            <person name="Weitz H."/>
            <person name="Taylor A."/>
            <person name="Grigoriev I.V."/>
            <person name="Nagy L.G."/>
            <person name="Martin F."/>
            <person name="Kauserud H."/>
        </authorList>
    </citation>
    <scope>NUCLEOTIDE SEQUENCE</scope>
    <source>
        <strain evidence="2">CBHHK002</strain>
    </source>
</reference>
<accession>A0AAD6ZYP3</accession>
<proteinExistence type="predicted"/>
<dbReference type="EMBL" id="JARIHO010000021">
    <property type="protein sequence ID" value="KAJ7346163.1"/>
    <property type="molecule type" value="Genomic_DNA"/>
</dbReference>
<feature type="region of interest" description="Disordered" evidence="1">
    <location>
        <begin position="1"/>
        <end position="29"/>
    </location>
</feature>
<protein>
    <submittedName>
        <fullName evidence="2">Uncharacterized protein</fullName>
    </submittedName>
</protein>
<sequence length="666" mass="72875">MASSLVLQLSDRHRSQKPRSKDAHTQHVKEVDVTPPVHAGCYTPDNLTLYTEHSQILWYPSRLNDCQSPESAPHVQRSCSHDKELDAAKLMCDLLALRSNKGIVTSVKYNGVMSNRVHRSRKKEIGKRNSVRINPTTAPSLPRNNSTLLLPNDGGHVMRRGHAFGYKLIQTNCEPSLPTFYHSMPNPHSTDLSCIPASATISSGTTRPLVPVSCHVRRDSATDATLLQVGDMENKTVLPTGDKEYSVATTPLCAHSPSLTPDNTGINSQNVRTSVAGSQMFECHPAPRPEGESLSLERLAAALEHYAASDREIFLLEKWYGRPLIHPGLLEPLSNSTEVPHGSYEGFMSEAMTQFATTPDSLLDPSAVPSADLPPSHTPLSNALHSTREKRLSEDAVPSMPPPMPPTRGPIHGDVPEYSGSRSTGSFARSHRYPAPAASNATTPSSAYYSSHTTPATSPEAVDGPSRTAATGPMRTERHSHKSNDPPYARGPAPAKIAPTEVKQSAPLGSCTSVGRLSKDELDKIVKDAKALADRADAETTVRCSWNGCTDNVEVGELPNHLRAQHDVAFPRKSEKGRCLWGACTKVLFGMREHVRGHGRRALDIRHPAKCPTCAEEFLPHGLLKGHLMGLWQYSTEGCPRQRRSKAIKRLRRDQRFIYSMVAKAK</sequence>
<evidence type="ECO:0000313" key="2">
    <source>
        <dbReference type="EMBL" id="KAJ7346163.1"/>
    </source>
</evidence>
<feature type="region of interest" description="Disordered" evidence="1">
    <location>
        <begin position="359"/>
        <end position="494"/>
    </location>
</feature>
<dbReference type="AlphaFoldDB" id="A0AAD6ZYP3"/>
<keyword evidence="3" id="KW-1185">Reference proteome</keyword>
<feature type="compositionally biased region" description="Low complexity" evidence="1">
    <location>
        <begin position="433"/>
        <end position="459"/>
    </location>
</feature>
<gene>
    <name evidence="2" type="ORF">DFH08DRAFT_1008129</name>
</gene>
<name>A0AAD6ZYP3_9AGAR</name>
<comment type="caution">
    <text evidence="2">The sequence shown here is derived from an EMBL/GenBank/DDBJ whole genome shotgun (WGS) entry which is preliminary data.</text>
</comment>
<evidence type="ECO:0000313" key="3">
    <source>
        <dbReference type="Proteomes" id="UP001218218"/>
    </source>
</evidence>